<dbReference type="InterPro" id="IPR035874">
    <property type="entry name" value="IDS"/>
</dbReference>
<dbReference type="Proteomes" id="UP001202961">
    <property type="component" value="Unassembled WGS sequence"/>
</dbReference>
<evidence type="ECO:0000313" key="8">
    <source>
        <dbReference type="EMBL" id="MCM2372675.1"/>
    </source>
</evidence>
<dbReference type="RefSeq" id="WP_250930310.1">
    <property type="nucleotide sequence ID" value="NZ_JAMQBK010000051.1"/>
</dbReference>
<evidence type="ECO:0000256" key="3">
    <source>
        <dbReference type="ARBA" id="ARBA00022723"/>
    </source>
</evidence>
<keyword evidence="3" id="KW-0479">Metal-binding</keyword>
<dbReference type="Gene3D" id="3.40.720.10">
    <property type="entry name" value="Alkaline Phosphatase, subunit A"/>
    <property type="match status" value="1"/>
</dbReference>
<keyword evidence="6" id="KW-0106">Calcium</keyword>
<feature type="domain" description="Sulfatase N-terminal" evidence="7">
    <location>
        <begin position="71"/>
        <end position="415"/>
    </location>
</feature>
<evidence type="ECO:0000256" key="4">
    <source>
        <dbReference type="ARBA" id="ARBA00022729"/>
    </source>
</evidence>
<evidence type="ECO:0000256" key="1">
    <source>
        <dbReference type="ARBA" id="ARBA00001913"/>
    </source>
</evidence>
<comment type="caution">
    <text evidence="8">The sequence shown here is derived from an EMBL/GenBank/DDBJ whole genome shotgun (WGS) entry which is preliminary data.</text>
</comment>
<dbReference type="Pfam" id="PF00884">
    <property type="entry name" value="Sulfatase"/>
    <property type="match status" value="1"/>
</dbReference>
<dbReference type="PANTHER" id="PTHR45953:SF1">
    <property type="entry name" value="IDURONATE 2-SULFATASE"/>
    <property type="match status" value="1"/>
</dbReference>
<evidence type="ECO:0000256" key="2">
    <source>
        <dbReference type="ARBA" id="ARBA00008779"/>
    </source>
</evidence>
<dbReference type="CDD" id="cd16030">
    <property type="entry name" value="iduronate-2-sulfatase"/>
    <property type="match status" value="1"/>
</dbReference>
<evidence type="ECO:0000313" key="9">
    <source>
        <dbReference type="Proteomes" id="UP001202961"/>
    </source>
</evidence>
<gene>
    <name evidence="8" type="ORF">NB063_18845</name>
</gene>
<keyword evidence="9" id="KW-1185">Reference proteome</keyword>
<dbReference type="EMBL" id="JAMQBK010000051">
    <property type="protein sequence ID" value="MCM2372675.1"/>
    <property type="molecule type" value="Genomic_DNA"/>
</dbReference>
<organism evidence="8 9">
    <name type="scientific">Aporhodopirellula aestuarii</name>
    <dbReference type="NCBI Taxonomy" id="2950107"/>
    <lineage>
        <taxon>Bacteria</taxon>
        <taxon>Pseudomonadati</taxon>
        <taxon>Planctomycetota</taxon>
        <taxon>Planctomycetia</taxon>
        <taxon>Pirellulales</taxon>
        <taxon>Pirellulaceae</taxon>
        <taxon>Aporhodopirellula</taxon>
    </lineage>
</organism>
<evidence type="ECO:0000256" key="5">
    <source>
        <dbReference type="ARBA" id="ARBA00022801"/>
    </source>
</evidence>
<proteinExistence type="inferred from homology"/>
<dbReference type="PANTHER" id="PTHR45953">
    <property type="entry name" value="IDURONATE 2-SULFATASE"/>
    <property type="match status" value="1"/>
</dbReference>
<reference evidence="8 9" key="1">
    <citation type="journal article" date="2022" name="Syst. Appl. Microbiol.">
        <title>Rhodopirellula aestuarii sp. nov., a novel member of the genus Rhodopirellula isolated from brackish sediments collected in the Tagus River estuary, Portugal.</title>
        <authorList>
            <person name="Vitorino I.R."/>
            <person name="Klimek D."/>
            <person name="Calusinska M."/>
            <person name="Lobo-da-Cunha A."/>
            <person name="Vasconcelos V."/>
            <person name="Lage O.M."/>
        </authorList>
    </citation>
    <scope>NUCLEOTIDE SEQUENCE [LARGE SCALE GENOMIC DNA]</scope>
    <source>
        <strain evidence="8 9">ICT_H3.1</strain>
    </source>
</reference>
<sequence length="510" mass="58270">MTLISVFENGRSADWLQNDVTASRFDGVCIAKTNRSGWMPIVLILVGLNVAFRCGLVHAETPTQDRTQTPPNILFLVVDDLNDWVGCLGGNPDAKTPNIDRFAQQSVLFRNSHCQVALCNASRSSVMTGMYASTTGIYGNSTKDARPAYRSAEQMPAWFRENGYKTLCMGKIYHNDHGKKVYWDEVGPKTLRWGPEPPEGRQFTKRFGDRVQDSLAWAALDIAPGEMPDEQIATWGKEQLDQEHEKPFFLALGFYKPHTPMTAPKRYFDLFDREKLTMPVVLENDLDDVPEIGKRWVLDRSELIADDAVDLYSPTYRRELVHAYHACVALTDDCIGQVLTHLQNSRYADNTIVVLLSDHGWHLGEKHHWRKWMPWEESTRSLLAVHVPGLTDDGSFCDRTVGLIDIFPTLAELCDIEPPAQLQGESFHELLIDPQAEWTRPALTSTKAGNHTVRSERWRYIRYRDGSEELYDHEKDPHEWTNLADRPELQPIKEQHARWIDILTEGEIVK</sequence>
<keyword evidence="4" id="KW-0732">Signal</keyword>
<evidence type="ECO:0000259" key="7">
    <source>
        <dbReference type="Pfam" id="PF00884"/>
    </source>
</evidence>
<comment type="similarity">
    <text evidence="2">Belongs to the sulfatase family.</text>
</comment>
<keyword evidence="5" id="KW-0378">Hydrolase</keyword>
<protein>
    <submittedName>
        <fullName evidence="8">Sulfatase</fullName>
    </submittedName>
</protein>
<evidence type="ECO:0000256" key="6">
    <source>
        <dbReference type="ARBA" id="ARBA00022837"/>
    </source>
</evidence>
<dbReference type="InterPro" id="IPR017850">
    <property type="entry name" value="Alkaline_phosphatase_core_sf"/>
</dbReference>
<dbReference type="SUPFAM" id="SSF53649">
    <property type="entry name" value="Alkaline phosphatase-like"/>
    <property type="match status" value="1"/>
</dbReference>
<name>A0ABT0U6Z4_9BACT</name>
<accession>A0ABT0U6Z4</accession>
<dbReference type="InterPro" id="IPR000917">
    <property type="entry name" value="Sulfatase_N"/>
</dbReference>
<comment type="cofactor">
    <cofactor evidence="1">
        <name>Ca(2+)</name>
        <dbReference type="ChEBI" id="CHEBI:29108"/>
    </cofactor>
</comment>